<dbReference type="Pfam" id="PF00271">
    <property type="entry name" value="Helicase_C"/>
    <property type="match status" value="1"/>
</dbReference>
<keyword evidence="1" id="KW-0378">Hydrolase</keyword>
<dbReference type="RefSeq" id="WP_090663031.1">
    <property type="nucleotide sequence ID" value="NZ_FMZX01000004.1"/>
</dbReference>
<dbReference type="PANTHER" id="PTHR45766:SF6">
    <property type="entry name" value="SWI_SNF-RELATED MATRIX-ASSOCIATED ACTIN-DEPENDENT REGULATOR OF CHROMATIN SUBFAMILY A-LIKE PROTEIN 1"/>
    <property type="match status" value="1"/>
</dbReference>
<evidence type="ECO:0000313" key="4">
    <source>
        <dbReference type="EMBL" id="SDD06616.1"/>
    </source>
</evidence>
<evidence type="ECO:0000259" key="2">
    <source>
        <dbReference type="PROSITE" id="PS51192"/>
    </source>
</evidence>
<dbReference type="SUPFAM" id="SSF56024">
    <property type="entry name" value="Phospholipase D/nuclease"/>
    <property type="match status" value="1"/>
</dbReference>
<dbReference type="InterPro" id="IPR049952">
    <property type="entry name" value="PhospholipD-like_anti-phage"/>
</dbReference>
<dbReference type="SUPFAM" id="SSF52540">
    <property type="entry name" value="P-loop containing nucleoside triphosphate hydrolases"/>
    <property type="match status" value="2"/>
</dbReference>
<protein>
    <submittedName>
        <fullName evidence="4">PLD-like domain-containing protein</fullName>
    </submittedName>
</protein>
<gene>
    <name evidence="4" type="ORF">SAMN04487779_100491</name>
</gene>
<dbReference type="Pfam" id="PF13091">
    <property type="entry name" value="PLDc_2"/>
    <property type="match status" value="1"/>
</dbReference>
<accession>A0A1G6RRQ7</accession>
<dbReference type="PROSITE" id="PS51192">
    <property type="entry name" value="HELICASE_ATP_BIND_1"/>
    <property type="match status" value="1"/>
</dbReference>
<dbReference type="GO" id="GO:0005524">
    <property type="term" value="F:ATP binding"/>
    <property type="evidence" value="ECO:0007669"/>
    <property type="project" value="InterPro"/>
</dbReference>
<dbReference type="Gene3D" id="3.40.50.10810">
    <property type="entry name" value="Tandem AAA-ATPase domain"/>
    <property type="match status" value="1"/>
</dbReference>
<evidence type="ECO:0000256" key="1">
    <source>
        <dbReference type="ARBA" id="ARBA00022801"/>
    </source>
</evidence>
<dbReference type="NCBIfam" id="NF042964">
    <property type="entry name" value="phospholipD_antiphage"/>
    <property type="match status" value="1"/>
</dbReference>
<dbReference type="PROSITE" id="PS51194">
    <property type="entry name" value="HELICASE_CTER"/>
    <property type="match status" value="1"/>
</dbReference>
<dbReference type="GO" id="GO:0004386">
    <property type="term" value="F:helicase activity"/>
    <property type="evidence" value="ECO:0007669"/>
    <property type="project" value="UniProtKB-KW"/>
</dbReference>
<dbReference type="Pfam" id="PF00176">
    <property type="entry name" value="SNF2-rel_dom"/>
    <property type="match status" value="1"/>
</dbReference>
<evidence type="ECO:0000313" key="5">
    <source>
        <dbReference type="Proteomes" id="UP000198925"/>
    </source>
</evidence>
<dbReference type="InterPro" id="IPR038718">
    <property type="entry name" value="SNF2-like_sf"/>
</dbReference>
<dbReference type="AlphaFoldDB" id="A0A1G6RRQ7"/>
<proteinExistence type="predicted"/>
<dbReference type="InterPro" id="IPR027417">
    <property type="entry name" value="P-loop_NTPase"/>
</dbReference>
<dbReference type="EMBL" id="FMZX01000004">
    <property type="protein sequence ID" value="SDD06616.1"/>
    <property type="molecule type" value="Genomic_DNA"/>
</dbReference>
<sequence>MPVSRHSSRRAPLTGSFLDQRLQGAIGYDRIAGYFRSSVFEVAGEAFEAVQGPIRIVCNSGLDAADVTTARATAQAQRAEWCEGDPEHMTEAQRPRYQRLAQILRSGRVKVRVLPDASFGLIHGKAGVIRYPASRATSFIGSMNETREGWTQHYELLWEDDTPDAVRWVQEEFDALWEHRDARDLSEAIVADVERILARVVVPVADWKSRSLQEPQAPFVEAPVERRAVGLAPHQKAFVSAVMKEIETFGTARFLLADDVGLGKTVQLGMAAELIALAAQKPVLVLAPKNLLIQWQGELRDMLAAPSARWEAGNWVTEDGAVWPGPVGKCPRRIGLFPTSLITAGSEAAQPLLDMRFACIVLDEAHRARQSRALGSDPAPNILLDFMLRLASRTETLLLGTATPIQTHREELFDLLRLLATGCERVLGGAFSPWHGPGMAMDLVSGHEVPTDPAIIWSWLRSPLPPRGEDQLTDRIRDELGMPARVWSAPFDADRQLSASVQTAIEFEGTQALREHNPFVRHVIKRRRRDLRHPDGSPYFPEIGIRLHGERPDDALAMPPNMEGAYEDAREFCTLVGRIHPSAGLLKTLLLRRIGSSLHAGLRTAEKLLERERRDEAVAEEEEDLTRDERGLTFGPEEAAVLRRAAQRLRDAGNDDPKLVQILHRLRRDGWRDRGCILFSQYKDTALWTARQLSAAFPLEPIGLYAGAGDTMVMLNGVRHPATRQEIQLKVRDRSLRILTATDAASEGLNLQRLQTLINIDLPWNPARLEQRKGRIERIGQEAPVIDILNLRYRGSVEDDVHAALSDRLRQIRDVFGTIPDTLEDVWVKAAQGQLEDAKRRIDEVPRTHPFELRYASPAVAEDWARSSRVLDRADVAAVLRQPW</sequence>
<dbReference type="InterPro" id="IPR025202">
    <property type="entry name" value="PLD-like_dom"/>
</dbReference>
<name>A0A1G6RRQ7_9PROT</name>
<dbReference type="InterPro" id="IPR000330">
    <property type="entry name" value="SNF2_N"/>
</dbReference>
<dbReference type="Gene3D" id="3.30.870.10">
    <property type="entry name" value="Endonuclease Chain A"/>
    <property type="match status" value="1"/>
</dbReference>
<dbReference type="SMART" id="SM00490">
    <property type="entry name" value="HELICc"/>
    <property type="match status" value="1"/>
</dbReference>
<dbReference type="InterPro" id="IPR049730">
    <property type="entry name" value="SNF2/RAD54-like_C"/>
</dbReference>
<dbReference type="Gene3D" id="3.40.50.300">
    <property type="entry name" value="P-loop containing nucleotide triphosphate hydrolases"/>
    <property type="match status" value="1"/>
</dbReference>
<evidence type="ECO:0000259" key="3">
    <source>
        <dbReference type="PROSITE" id="PS51194"/>
    </source>
</evidence>
<dbReference type="InterPro" id="IPR001650">
    <property type="entry name" value="Helicase_C-like"/>
</dbReference>
<dbReference type="GO" id="GO:0016787">
    <property type="term" value="F:hydrolase activity"/>
    <property type="evidence" value="ECO:0007669"/>
    <property type="project" value="UniProtKB-KW"/>
</dbReference>
<organism evidence="4 5">
    <name type="scientific">Belnapia rosea</name>
    <dbReference type="NCBI Taxonomy" id="938405"/>
    <lineage>
        <taxon>Bacteria</taxon>
        <taxon>Pseudomonadati</taxon>
        <taxon>Pseudomonadota</taxon>
        <taxon>Alphaproteobacteria</taxon>
        <taxon>Acetobacterales</taxon>
        <taxon>Roseomonadaceae</taxon>
        <taxon>Belnapia</taxon>
    </lineage>
</organism>
<dbReference type="PANTHER" id="PTHR45766">
    <property type="entry name" value="DNA ANNEALING HELICASE AND ENDONUCLEASE ZRANB3 FAMILY MEMBER"/>
    <property type="match status" value="1"/>
</dbReference>
<dbReference type="InterPro" id="IPR014001">
    <property type="entry name" value="Helicase_ATP-bd"/>
</dbReference>
<dbReference type="SMART" id="SM00487">
    <property type="entry name" value="DEXDc"/>
    <property type="match status" value="1"/>
</dbReference>
<dbReference type="Proteomes" id="UP000198925">
    <property type="component" value="Unassembled WGS sequence"/>
</dbReference>
<feature type="domain" description="Helicase C-terminal" evidence="3">
    <location>
        <begin position="658"/>
        <end position="827"/>
    </location>
</feature>
<dbReference type="CDD" id="cd18793">
    <property type="entry name" value="SF2_C_SNF"/>
    <property type="match status" value="1"/>
</dbReference>
<feature type="domain" description="Helicase ATP-binding" evidence="2">
    <location>
        <begin position="245"/>
        <end position="422"/>
    </location>
</feature>
<reference evidence="4 5" key="1">
    <citation type="submission" date="2016-10" db="EMBL/GenBank/DDBJ databases">
        <authorList>
            <person name="de Groot N.N."/>
        </authorList>
    </citation>
    <scope>NUCLEOTIDE SEQUENCE [LARGE SCALE GENOMIC DNA]</scope>
    <source>
        <strain evidence="4 5">CPCC 100156</strain>
    </source>
</reference>
<keyword evidence="5" id="KW-1185">Reference proteome</keyword>